<dbReference type="Gene3D" id="3.30.40.10">
    <property type="entry name" value="Zinc/RING finger domain, C3HC4 (zinc finger)"/>
    <property type="match status" value="1"/>
</dbReference>
<dbReference type="GO" id="GO:1904294">
    <property type="term" value="P:positive regulation of ERAD pathway"/>
    <property type="evidence" value="ECO:0007669"/>
    <property type="project" value="InterPro"/>
</dbReference>
<keyword evidence="5" id="KW-0833">Ubl conjugation pathway</keyword>
<evidence type="ECO:0000256" key="4">
    <source>
        <dbReference type="ARBA" id="ARBA00022771"/>
    </source>
</evidence>
<evidence type="ECO:0000256" key="7">
    <source>
        <dbReference type="ARBA" id="ARBA00022989"/>
    </source>
</evidence>
<dbReference type="CDD" id="cd16532">
    <property type="entry name" value="RING-HC_RNFT1-like"/>
    <property type="match status" value="1"/>
</dbReference>
<evidence type="ECO:0000256" key="9">
    <source>
        <dbReference type="PROSITE-ProRule" id="PRU00175"/>
    </source>
</evidence>
<proteinExistence type="predicted"/>
<evidence type="ECO:0000256" key="10">
    <source>
        <dbReference type="SAM" id="Phobius"/>
    </source>
</evidence>
<dbReference type="InterPro" id="IPR001841">
    <property type="entry name" value="Znf_RING"/>
</dbReference>
<evidence type="ECO:0000256" key="2">
    <source>
        <dbReference type="ARBA" id="ARBA00022692"/>
    </source>
</evidence>
<evidence type="ECO:0000256" key="6">
    <source>
        <dbReference type="ARBA" id="ARBA00022833"/>
    </source>
</evidence>
<evidence type="ECO:0000256" key="1">
    <source>
        <dbReference type="ARBA" id="ARBA00004141"/>
    </source>
</evidence>
<dbReference type="PROSITE" id="PS50089">
    <property type="entry name" value="ZF_RING_2"/>
    <property type="match status" value="1"/>
</dbReference>
<keyword evidence="4 9" id="KW-0863">Zinc-finger</keyword>
<dbReference type="Pfam" id="PF13920">
    <property type="entry name" value="zf-C3HC4_3"/>
    <property type="match status" value="1"/>
</dbReference>
<reference evidence="12" key="1">
    <citation type="submission" date="2020-03" db="EMBL/GenBank/DDBJ databases">
        <title>Transcriptomic Profiling of the Digestive Tract of the Rat Flea, Xenopsylla cheopis, Following Blood Feeding and Infection with Yersinia pestis.</title>
        <authorList>
            <person name="Bland D.M."/>
            <person name="Martens C.A."/>
            <person name="Virtaneva K."/>
            <person name="Kanakabandi K."/>
            <person name="Long D."/>
            <person name="Rosenke R."/>
            <person name="Saturday G.A."/>
            <person name="Hoyt F.H."/>
            <person name="Bruno D.P."/>
            <person name="Ribeiro J.M.C."/>
            <person name="Hinnebusch J."/>
        </authorList>
    </citation>
    <scope>NUCLEOTIDE SEQUENCE</scope>
</reference>
<keyword evidence="2 10" id="KW-0812">Transmembrane</keyword>
<evidence type="ECO:0000313" key="12">
    <source>
        <dbReference type="EMBL" id="NOV51108.1"/>
    </source>
</evidence>
<evidence type="ECO:0000256" key="3">
    <source>
        <dbReference type="ARBA" id="ARBA00022723"/>
    </source>
</evidence>
<dbReference type="GO" id="GO:0061630">
    <property type="term" value="F:ubiquitin protein ligase activity"/>
    <property type="evidence" value="ECO:0007669"/>
    <property type="project" value="InterPro"/>
</dbReference>
<dbReference type="GO" id="GO:0016020">
    <property type="term" value="C:membrane"/>
    <property type="evidence" value="ECO:0007669"/>
    <property type="project" value="UniProtKB-SubCell"/>
</dbReference>
<dbReference type="GO" id="GO:0008270">
    <property type="term" value="F:zinc ion binding"/>
    <property type="evidence" value="ECO:0007669"/>
    <property type="project" value="UniProtKB-KW"/>
</dbReference>
<dbReference type="AlphaFoldDB" id="A0A6M2E180"/>
<keyword evidence="6" id="KW-0862">Zinc</keyword>
<dbReference type="SUPFAM" id="SSF57850">
    <property type="entry name" value="RING/U-box"/>
    <property type="match status" value="1"/>
</dbReference>
<feature type="transmembrane region" description="Helical" evidence="10">
    <location>
        <begin position="109"/>
        <end position="132"/>
    </location>
</feature>
<dbReference type="EMBL" id="GIIL01007382">
    <property type="protein sequence ID" value="NOV51108.1"/>
    <property type="molecule type" value="Transcribed_RNA"/>
</dbReference>
<keyword evidence="3" id="KW-0479">Metal-binding</keyword>
<feature type="domain" description="RING-type" evidence="11">
    <location>
        <begin position="225"/>
        <end position="263"/>
    </location>
</feature>
<feature type="transmembrane region" description="Helical" evidence="10">
    <location>
        <begin position="63"/>
        <end position="89"/>
    </location>
</feature>
<accession>A0A6M2E180</accession>
<dbReference type="InterPro" id="IPR017907">
    <property type="entry name" value="Znf_RING_CS"/>
</dbReference>
<feature type="transmembrane region" description="Helical" evidence="10">
    <location>
        <begin position="25"/>
        <end position="43"/>
    </location>
</feature>
<dbReference type="InterPro" id="IPR013083">
    <property type="entry name" value="Znf_RING/FYVE/PHD"/>
</dbReference>
<sequence length="284" mass="32587">MQTLLRYLPFSLILLAKCLYDNREIILTLLILFITFIHANKTVIQEASKQQRKSFTKLALETVYIIGSVVLITYLFRGVNLFMNLVFMGSYENVVTVWDLLYLTGIVDITIKLLTVAFKILIISLPGTLLTYQKRGKIFLMIEMTSQLYRALTPIQPWLYYLLEYYQGSEKIMGVLFSAAYMVSKGTDLLQRAKAFKTAILKMLQDVNLGISPTMEQLISAGNQCPICHDEYNTPVLLACRHIFCEPCVTIWFDREQTCPLCRAKVVEDPSFKNGATTYFVQLY</sequence>
<keyword evidence="7 10" id="KW-1133">Transmembrane helix</keyword>
<evidence type="ECO:0000256" key="5">
    <source>
        <dbReference type="ARBA" id="ARBA00022786"/>
    </source>
</evidence>
<dbReference type="PANTHER" id="PTHR15860">
    <property type="entry name" value="UNCHARACTERIZED RING FINGER-CONTAINING PROTEIN"/>
    <property type="match status" value="1"/>
</dbReference>
<evidence type="ECO:0000256" key="8">
    <source>
        <dbReference type="ARBA" id="ARBA00023136"/>
    </source>
</evidence>
<dbReference type="PROSITE" id="PS00518">
    <property type="entry name" value="ZF_RING_1"/>
    <property type="match status" value="1"/>
</dbReference>
<dbReference type="SMART" id="SM00184">
    <property type="entry name" value="RING"/>
    <property type="match status" value="1"/>
</dbReference>
<keyword evidence="8 10" id="KW-0472">Membrane</keyword>
<name>A0A6M2E180_XENCH</name>
<organism evidence="12">
    <name type="scientific">Xenopsylla cheopis</name>
    <name type="common">Oriental rat flea</name>
    <name type="synonym">Pulex cheopis</name>
    <dbReference type="NCBI Taxonomy" id="163159"/>
    <lineage>
        <taxon>Eukaryota</taxon>
        <taxon>Metazoa</taxon>
        <taxon>Ecdysozoa</taxon>
        <taxon>Arthropoda</taxon>
        <taxon>Hexapoda</taxon>
        <taxon>Insecta</taxon>
        <taxon>Pterygota</taxon>
        <taxon>Neoptera</taxon>
        <taxon>Endopterygota</taxon>
        <taxon>Siphonaptera</taxon>
        <taxon>Pulicidae</taxon>
        <taxon>Xenopsyllinae</taxon>
        <taxon>Xenopsylla</taxon>
    </lineage>
</organism>
<dbReference type="PANTHER" id="PTHR15860:SF0">
    <property type="entry name" value="LP20373P"/>
    <property type="match status" value="1"/>
</dbReference>
<dbReference type="InterPro" id="IPR044235">
    <property type="entry name" value="RNFT1/2"/>
</dbReference>
<protein>
    <submittedName>
        <fullName evidence="12">Putative ring finger and transmembrane domain-containing protein</fullName>
    </submittedName>
</protein>
<comment type="subcellular location">
    <subcellularLocation>
        <location evidence="1">Membrane</location>
        <topology evidence="1">Multi-pass membrane protein</topology>
    </subcellularLocation>
</comment>
<evidence type="ECO:0000259" key="11">
    <source>
        <dbReference type="PROSITE" id="PS50089"/>
    </source>
</evidence>